<gene>
    <name evidence="1" type="ORF">ACFFV7_03950</name>
</gene>
<dbReference type="RefSeq" id="WP_189650624.1">
    <property type="nucleotide sequence ID" value="NZ_BMRC01000014.1"/>
</dbReference>
<proteinExistence type="predicted"/>
<accession>A0ABV5I726</accession>
<evidence type="ECO:0008006" key="3">
    <source>
        <dbReference type="Google" id="ProtNLM"/>
    </source>
</evidence>
<protein>
    <recommendedName>
        <fullName evidence="3">Molecular chaperone DnaJ</fullName>
    </recommendedName>
</protein>
<dbReference type="Proteomes" id="UP001589647">
    <property type="component" value="Unassembled WGS sequence"/>
</dbReference>
<dbReference type="EMBL" id="JBHMEI010000002">
    <property type="protein sequence ID" value="MFB9200337.1"/>
    <property type="molecule type" value="Genomic_DNA"/>
</dbReference>
<sequence>MNEEMATVTRPDETSKTSCCPACRGRGIKLRDSRRALLIGDDDDQTLSEERECLDCLGSGRAEGSVK</sequence>
<comment type="caution">
    <text evidence="1">The sequence shown here is derived from an EMBL/GenBank/DDBJ whole genome shotgun (WGS) entry which is preliminary data.</text>
</comment>
<evidence type="ECO:0000313" key="1">
    <source>
        <dbReference type="EMBL" id="MFB9200337.1"/>
    </source>
</evidence>
<keyword evidence="2" id="KW-1185">Reference proteome</keyword>
<reference evidence="1 2" key="1">
    <citation type="submission" date="2024-09" db="EMBL/GenBank/DDBJ databases">
        <authorList>
            <person name="Sun Q."/>
            <person name="Mori K."/>
        </authorList>
    </citation>
    <scope>NUCLEOTIDE SEQUENCE [LARGE SCALE GENOMIC DNA]</scope>
    <source>
        <strain evidence="1 2">CCM 3426</strain>
    </source>
</reference>
<organism evidence="1 2">
    <name type="scientific">Nonomuraea spiralis</name>
    <dbReference type="NCBI Taxonomy" id="46182"/>
    <lineage>
        <taxon>Bacteria</taxon>
        <taxon>Bacillati</taxon>
        <taxon>Actinomycetota</taxon>
        <taxon>Actinomycetes</taxon>
        <taxon>Streptosporangiales</taxon>
        <taxon>Streptosporangiaceae</taxon>
        <taxon>Nonomuraea</taxon>
    </lineage>
</organism>
<evidence type="ECO:0000313" key="2">
    <source>
        <dbReference type="Proteomes" id="UP001589647"/>
    </source>
</evidence>
<name>A0ABV5I726_9ACTN</name>